<dbReference type="InterPro" id="IPR041757">
    <property type="entry name" value="CysN_GTP-bd"/>
</dbReference>
<keyword evidence="10 14" id="KW-0342">GTP-binding</keyword>
<name>A0A3Q8XRX6_9HYPH</name>
<dbReference type="EMBL" id="CP032509">
    <property type="protein sequence ID" value="AZN72775.1"/>
    <property type="molecule type" value="Genomic_DNA"/>
</dbReference>
<dbReference type="GO" id="GO:0005525">
    <property type="term" value="F:GTP binding"/>
    <property type="evidence" value="ECO:0007669"/>
    <property type="project" value="UniProtKB-UniRule"/>
</dbReference>
<feature type="binding site" evidence="15">
    <location>
        <begin position="481"/>
        <end position="488"/>
    </location>
    <ligand>
        <name>ATP</name>
        <dbReference type="ChEBI" id="CHEBI:30616"/>
    </ligand>
</feature>
<comment type="function">
    <text evidence="15">Catalyzes the synthesis of activated sulfate.</text>
</comment>
<dbReference type="Pfam" id="PF01583">
    <property type="entry name" value="APS_kinase"/>
    <property type="match status" value="1"/>
</dbReference>
<dbReference type="GO" id="GO:0003924">
    <property type="term" value="F:GTPase activity"/>
    <property type="evidence" value="ECO:0007669"/>
    <property type="project" value="InterPro"/>
</dbReference>
<dbReference type="HAMAP" id="MF_00062">
    <property type="entry name" value="Sulf_adenylyltr_sub1"/>
    <property type="match status" value="1"/>
</dbReference>
<protein>
    <recommendedName>
        <fullName evidence="14 15">Multifunctional fusion protein</fullName>
    </recommendedName>
    <domain>
        <recommendedName>
            <fullName evidence="14">Sulfate adenylyltransferase subunit 1</fullName>
            <ecNumber evidence="14">2.7.7.4</ecNumber>
        </recommendedName>
        <alternativeName>
            <fullName evidence="14">ATP-sulfurylase large subunit</fullName>
        </alternativeName>
        <alternativeName>
            <fullName evidence="14">Sulfate adenylate transferase</fullName>
            <shortName evidence="14">SAT</shortName>
        </alternativeName>
    </domain>
    <domain>
        <recommendedName>
            <fullName evidence="15">Adenylyl-sulfate kinase</fullName>
            <ecNumber evidence="15">2.7.1.25</ecNumber>
        </recommendedName>
        <alternativeName>
            <fullName evidence="15">APS kinase</fullName>
        </alternativeName>
        <alternativeName>
            <fullName evidence="15">ATP adenosine-5'-phosphosulfate 3'-phosphotransferase</fullName>
        </alternativeName>
        <alternativeName>
            <fullName evidence="15">Adenosine-5'-phosphosulfate kinase</fullName>
        </alternativeName>
    </domain>
</protein>
<evidence type="ECO:0000256" key="13">
    <source>
        <dbReference type="ARBA" id="ARBA00049370"/>
    </source>
</evidence>
<dbReference type="PROSITE" id="PS00301">
    <property type="entry name" value="G_TR_1"/>
    <property type="match status" value="1"/>
</dbReference>
<dbReference type="SUPFAM" id="SSF50447">
    <property type="entry name" value="Translation proteins"/>
    <property type="match status" value="1"/>
</dbReference>
<dbReference type="CDD" id="cd02027">
    <property type="entry name" value="APSK"/>
    <property type="match status" value="1"/>
</dbReference>
<feature type="binding site" evidence="14">
    <location>
        <begin position="175"/>
        <end position="178"/>
    </location>
    <ligand>
        <name>GTP</name>
        <dbReference type="ChEBI" id="CHEBI:37565"/>
    </ligand>
</feature>
<comment type="pathway">
    <text evidence="14">Sulfur metabolism; hydrogen sulfide biosynthesis; sulfite from sulfate: step 1/3.</text>
</comment>
<dbReference type="PRINTS" id="PR00315">
    <property type="entry name" value="ELONGATNFCT"/>
</dbReference>
<evidence type="ECO:0000259" key="16">
    <source>
        <dbReference type="PROSITE" id="PS51722"/>
    </source>
</evidence>
<dbReference type="FunFam" id="3.40.50.300:FF:000119">
    <property type="entry name" value="Sulfate adenylyltransferase subunit 1"/>
    <property type="match status" value="1"/>
</dbReference>
<feature type="domain" description="Tr-type G" evidence="16">
    <location>
        <begin position="32"/>
        <end position="247"/>
    </location>
</feature>
<evidence type="ECO:0000256" key="5">
    <source>
        <dbReference type="ARBA" id="ARBA00011760"/>
    </source>
</evidence>
<evidence type="ECO:0000256" key="11">
    <source>
        <dbReference type="ARBA" id="ARBA00023268"/>
    </source>
</evidence>
<comment type="subunit">
    <text evidence="5">Sulfate-activating enzymes, NodP and NodQ, may be physically associated.</text>
</comment>
<proteinExistence type="inferred from homology"/>
<dbReference type="InterPro" id="IPR009001">
    <property type="entry name" value="Transl_elong_EF1A/Init_IF2_C"/>
</dbReference>
<dbReference type="InterPro" id="IPR005225">
    <property type="entry name" value="Small_GTP-bd"/>
</dbReference>
<dbReference type="NCBIfam" id="TIGR00231">
    <property type="entry name" value="small_GTP"/>
    <property type="match status" value="1"/>
</dbReference>
<dbReference type="NCBIfam" id="NF003013">
    <property type="entry name" value="PRK03846.1"/>
    <property type="match status" value="1"/>
</dbReference>
<dbReference type="InterPro" id="IPR044139">
    <property type="entry name" value="CysN_NoDQ_III"/>
</dbReference>
<dbReference type="InterPro" id="IPR002891">
    <property type="entry name" value="APS"/>
</dbReference>
<dbReference type="Gene3D" id="3.40.50.300">
    <property type="entry name" value="P-loop containing nucleotide triphosphate hydrolases"/>
    <property type="match status" value="2"/>
</dbReference>
<dbReference type="CDD" id="cd03695">
    <property type="entry name" value="CysN_NodQ_II"/>
    <property type="match status" value="1"/>
</dbReference>
<dbReference type="OrthoDB" id="9804504at2"/>
<dbReference type="InterPro" id="IPR044138">
    <property type="entry name" value="CysN_II"/>
</dbReference>
<dbReference type="InterPro" id="IPR031157">
    <property type="entry name" value="G_TR_CS"/>
</dbReference>
<keyword evidence="6 14" id="KW-0808">Transferase</keyword>
<evidence type="ECO:0000256" key="4">
    <source>
        <dbReference type="ARBA" id="ARBA00007237"/>
    </source>
</evidence>
<comment type="catalytic activity">
    <reaction evidence="1 15">
        <text>adenosine 5'-phosphosulfate + ATP = 3'-phosphoadenylyl sulfate + ADP + H(+)</text>
        <dbReference type="Rhea" id="RHEA:24152"/>
        <dbReference type="ChEBI" id="CHEBI:15378"/>
        <dbReference type="ChEBI" id="CHEBI:30616"/>
        <dbReference type="ChEBI" id="CHEBI:58243"/>
        <dbReference type="ChEBI" id="CHEBI:58339"/>
        <dbReference type="ChEBI" id="CHEBI:456216"/>
        <dbReference type="EC" id="2.7.1.25"/>
    </reaction>
</comment>
<dbReference type="RefSeq" id="WP_126011103.1">
    <property type="nucleotide sequence ID" value="NZ_CP032509.1"/>
</dbReference>
<dbReference type="GO" id="GO:0000103">
    <property type="term" value="P:sulfate assimilation"/>
    <property type="evidence" value="ECO:0007669"/>
    <property type="project" value="UniProtKB-UniRule"/>
</dbReference>
<sequence>MRATAISEATTNDATGDAAATVADYLAKQESKSFLRFLTCGSVDDGKSTLIGRLLYDTKLIFEDQLAALERDSRKHGTTGEDIDFALLVDGLEAEREQGITIDVAYRFFATDKRKFIVADTPGHEQYTRNMATGASTADLAIVLIDARQGILTQTRRHSFIASLLGIRHIVLAVNKIDLVDFSQERFEAIRRDYEIFAASLGFRSITAIPLSARYGDNVTQPSENMPWYDGPSLLGHLETVNVDDDLAGKPFRFPVQFVSRPHLNFRGFQGQVASGRVAVGDTVAVAKSGVTTRIKRIVTMAPDGTDLDLDQARDGQSVTFVLADEVDCSRGDMLVDPQAAPVIADRFDARLVWFAERALVAGRQYILRTETDQTAAAVAVLQNRIDISKLEEVKADTLALNDVGTVTIAAQRPIAFDPYRANRATGAFILIDRISNQTVAAGMITAQASGSAGQHRLFDVTQKDRAAIKHQKPAILWFTGLSGAGKSTIANTLERRLHGLGLHTYVLDGANTRQGLNRGLGFDAASRREEVQRIAHVAKLMADAGLVVMASFISPLREERQIARDIAGDNAFLEIFVDADLQDCMQRDPKGFYKLALEGELKHFTGVDEPYEAPDSADVHLRVKGRTPEELAAEIEAALKAKGLL</sequence>
<dbReference type="GO" id="GO:0004020">
    <property type="term" value="F:adenylylsulfate kinase activity"/>
    <property type="evidence" value="ECO:0007669"/>
    <property type="project" value="UniProtKB-UniRule"/>
</dbReference>
<comment type="similarity">
    <text evidence="15">Belongs to the APS kinase family.</text>
</comment>
<feature type="binding site" evidence="14">
    <location>
        <begin position="41"/>
        <end position="48"/>
    </location>
    <ligand>
        <name>GTP</name>
        <dbReference type="ChEBI" id="CHEBI:37565"/>
    </ligand>
</feature>
<dbReference type="NCBIfam" id="NF003478">
    <property type="entry name" value="PRK05124.1"/>
    <property type="match status" value="1"/>
</dbReference>
<evidence type="ECO:0000313" key="18">
    <source>
        <dbReference type="Proteomes" id="UP000268192"/>
    </source>
</evidence>
<dbReference type="SUPFAM" id="SSF52540">
    <property type="entry name" value="P-loop containing nucleoside triphosphate hydrolases"/>
    <property type="match status" value="2"/>
</dbReference>
<evidence type="ECO:0000256" key="10">
    <source>
        <dbReference type="ARBA" id="ARBA00023134"/>
    </source>
</evidence>
<dbReference type="SUPFAM" id="SSF50465">
    <property type="entry name" value="EF-Tu/eEF-1alpha/eIF2-gamma C-terminal domain"/>
    <property type="match status" value="1"/>
</dbReference>
<evidence type="ECO:0000256" key="15">
    <source>
        <dbReference type="HAMAP-Rule" id="MF_00065"/>
    </source>
</evidence>
<evidence type="ECO:0000256" key="1">
    <source>
        <dbReference type="ARBA" id="ARBA00001823"/>
    </source>
</evidence>
<dbReference type="Proteomes" id="UP000268192">
    <property type="component" value="Chromosome"/>
</dbReference>
<dbReference type="KEGG" id="abaw:D5400_17160"/>
<dbReference type="GO" id="GO:0005524">
    <property type="term" value="F:ATP binding"/>
    <property type="evidence" value="ECO:0007669"/>
    <property type="project" value="UniProtKB-UniRule"/>
</dbReference>
<evidence type="ECO:0000256" key="3">
    <source>
        <dbReference type="ARBA" id="ARBA00005438"/>
    </source>
</evidence>
<dbReference type="InterPro" id="IPR027417">
    <property type="entry name" value="P-loop_NTPase"/>
</dbReference>
<comment type="function">
    <text evidence="14">With CysD forms the ATP sulfurylase (ATPS) that catalyzes the adenylation of sulfate producing adenosine 5'-phosphosulfate (APS) and diphosphate, the first enzymatic step in sulfur assimilation pathway. APS synthesis involves the formation of a high-energy phosphoric-sulfuric acid anhydride bond driven by GTP hydrolysis by CysN coupled to ATP hydrolysis by CysD.</text>
</comment>
<evidence type="ECO:0000313" key="17">
    <source>
        <dbReference type="EMBL" id="AZN72775.1"/>
    </source>
</evidence>
<comment type="subunit">
    <text evidence="14">Heterodimer composed of CysD, the smaller subunit, and CysN.</text>
</comment>
<keyword evidence="15" id="KW-0597">Phosphoprotein</keyword>
<evidence type="ECO:0000256" key="2">
    <source>
        <dbReference type="ARBA" id="ARBA00002357"/>
    </source>
</evidence>
<dbReference type="InterPro" id="IPR050100">
    <property type="entry name" value="TRAFAC_GTPase_members"/>
</dbReference>
<keyword evidence="11" id="KW-0511">Multifunctional enzyme</keyword>
<dbReference type="NCBIfam" id="TIGR00455">
    <property type="entry name" value="apsK"/>
    <property type="match status" value="1"/>
</dbReference>
<dbReference type="InterPro" id="IPR054696">
    <property type="entry name" value="GTP-eEF1A_C"/>
</dbReference>
<dbReference type="UniPathway" id="UPA00140">
    <property type="reaction ID" value="UER00204"/>
</dbReference>
<dbReference type="CDD" id="cd04166">
    <property type="entry name" value="CysN_ATPS"/>
    <property type="match status" value="1"/>
</dbReference>
<dbReference type="EC" id="2.7.1.25" evidence="15"/>
<dbReference type="CDD" id="cd04095">
    <property type="entry name" value="CysN_NoDQ_III"/>
    <property type="match status" value="1"/>
</dbReference>
<dbReference type="PROSITE" id="PS51722">
    <property type="entry name" value="G_TR_2"/>
    <property type="match status" value="1"/>
</dbReference>
<keyword evidence="15" id="KW-0418">Kinase</keyword>
<organism evidence="17 18">
    <name type="scientific">Georhizobium profundi</name>
    <dbReference type="NCBI Taxonomy" id="2341112"/>
    <lineage>
        <taxon>Bacteria</taxon>
        <taxon>Pseudomonadati</taxon>
        <taxon>Pseudomonadota</taxon>
        <taxon>Alphaproteobacteria</taxon>
        <taxon>Hyphomicrobiales</taxon>
        <taxon>Rhizobiaceae</taxon>
        <taxon>Georhizobium</taxon>
    </lineage>
</organism>
<evidence type="ECO:0000256" key="9">
    <source>
        <dbReference type="ARBA" id="ARBA00022840"/>
    </source>
</evidence>
<feature type="binding site" evidence="14">
    <location>
        <begin position="120"/>
        <end position="124"/>
    </location>
    <ligand>
        <name>GTP</name>
        <dbReference type="ChEBI" id="CHEBI:37565"/>
    </ligand>
</feature>
<dbReference type="PANTHER" id="PTHR23115">
    <property type="entry name" value="TRANSLATION FACTOR"/>
    <property type="match status" value="1"/>
</dbReference>
<dbReference type="InterPro" id="IPR000795">
    <property type="entry name" value="T_Tr_GTP-bd_dom"/>
</dbReference>
<evidence type="ECO:0000256" key="8">
    <source>
        <dbReference type="ARBA" id="ARBA00022741"/>
    </source>
</evidence>
<dbReference type="Pfam" id="PF00009">
    <property type="entry name" value="GTP_EFTU"/>
    <property type="match status" value="1"/>
</dbReference>
<comment type="similarity">
    <text evidence="3">In the C-terminal section; belongs to the APS kinase family.</text>
</comment>
<dbReference type="InterPro" id="IPR011779">
    <property type="entry name" value="SO4_adenylTrfase_lsu"/>
</dbReference>
<dbReference type="HAMAP" id="MF_00065">
    <property type="entry name" value="Adenylyl_sulf_kinase"/>
    <property type="match status" value="1"/>
</dbReference>
<dbReference type="NCBIfam" id="NF004035">
    <property type="entry name" value="PRK05506.1"/>
    <property type="match status" value="1"/>
</dbReference>
<dbReference type="GO" id="GO:0070814">
    <property type="term" value="P:hydrogen sulfide biosynthetic process"/>
    <property type="evidence" value="ECO:0007669"/>
    <property type="project" value="UniProtKB-UniRule"/>
</dbReference>
<dbReference type="InterPro" id="IPR059117">
    <property type="entry name" value="APS_kinase_dom"/>
</dbReference>
<evidence type="ECO:0000256" key="12">
    <source>
        <dbReference type="ARBA" id="ARBA00024872"/>
    </source>
</evidence>
<dbReference type="Gene3D" id="2.40.30.10">
    <property type="entry name" value="Translation factors"/>
    <property type="match status" value="2"/>
</dbReference>
<keyword evidence="7 14" id="KW-0548">Nucleotidyltransferase</keyword>
<dbReference type="NCBIfam" id="TIGR02034">
    <property type="entry name" value="CysN"/>
    <property type="match status" value="1"/>
</dbReference>
<comment type="similarity">
    <text evidence="14">Belongs to the TRAFAC class translation factor GTPase superfamily. Classic translation factor GTPase family. CysN/NodQ subfamily.</text>
</comment>
<gene>
    <name evidence="14 17" type="primary">cysN</name>
    <name evidence="15" type="synonym">cysC</name>
    <name evidence="17" type="ORF">D5400_17160</name>
</gene>
<keyword evidence="9 14" id="KW-0067">ATP-binding</keyword>
<accession>A0A3Q8XRX6</accession>
<dbReference type="GO" id="GO:0004781">
    <property type="term" value="F:sulfate adenylyltransferase (ATP) activity"/>
    <property type="evidence" value="ECO:0007669"/>
    <property type="project" value="UniProtKB-UniRule"/>
</dbReference>
<comment type="function">
    <text evidence="12">Proposed to provide activated sulfate for transfer to Nod factor. ATP sulfurylase may be the GTPase, regulating ATP sulfurylase activity.</text>
</comment>
<feature type="active site" description="Phosphoserine intermediate" evidence="15">
    <location>
        <position position="555"/>
    </location>
</feature>
<keyword evidence="8 14" id="KW-0547">Nucleotide-binding</keyword>
<dbReference type="Pfam" id="PF22594">
    <property type="entry name" value="GTP-eEF1A_C"/>
    <property type="match status" value="1"/>
</dbReference>
<dbReference type="EC" id="2.7.7.4" evidence="14"/>
<dbReference type="AlphaFoldDB" id="A0A3Q8XRX6"/>
<comment type="similarity">
    <text evidence="4">In the N-terminal section; belongs to the TRAFAC class translation factor GTPase superfamily. Classic translation factor GTPase family. CysN/NodQ subfamily.</text>
</comment>
<comment type="function">
    <text evidence="2">APS kinase catalyzes the synthesis of activated sulfate.</text>
</comment>
<reference evidence="17 18" key="1">
    <citation type="submission" date="2018-09" db="EMBL/GenBank/DDBJ databases">
        <title>Marinorhizobium profundi gen. nov., sp. nov., isolated from a deep-sea sediment sample from the New Britain Trench and proposal of Marinorhizobiaceae fam. nov. in the order Rhizobiales of the class Alphaproteobacteria.</title>
        <authorList>
            <person name="Cao J."/>
        </authorList>
    </citation>
    <scope>NUCLEOTIDE SEQUENCE [LARGE SCALE GENOMIC DNA]</scope>
    <source>
        <strain evidence="17 18">WS11</strain>
    </source>
</reference>
<dbReference type="InterPro" id="IPR009000">
    <property type="entry name" value="Transl_B-barrel_sf"/>
</dbReference>
<comment type="catalytic activity">
    <reaction evidence="13 14">
        <text>sulfate + ATP + H(+) = adenosine 5'-phosphosulfate + diphosphate</text>
        <dbReference type="Rhea" id="RHEA:18133"/>
        <dbReference type="ChEBI" id="CHEBI:15378"/>
        <dbReference type="ChEBI" id="CHEBI:16189"/>
        <dbReference type="ChEBI" id="CHEBI:30616"/>
        <dbReference type="ChEBI" id="CHEBI:33019"/>
        <dbReference type="ChEBI" id="CHEBI:58243"/>
        <dbReference type="EC" id="2.7.7.4"/>
    </reaction>
</comment>
<evidence type="ECO:0000256" key="7">
    <source>
        <dbReference type="ARBA" id="ARBA00022695"/>
    </source>
</evidence>
<evidence type="ECO:0000256" key="14">
    <source>
        <dbReference type="HAMAP-Rule" id="MF_00062"/>
    </source>
</evidence>
<keyword evidence="18" id="KW-1185">Reference proteome</keyword>
<comment type="pathway">
    <text evidence="15">Sulfur metabolism; hydrogen sulfide biosynthesis; sulfite from sulfate: step 2/3.</text>
</comment>
<evidence type="ECO:0000256" key="6">
    <source>
        <dbReference type="ARBA" id="ARBA00022679"/>
    </source>
</evidence>